<dbReference type="SUPFAM" id="SSF52402">
    <property type="entry name" value="Adenine nucleotide alpha hydrolases-like"/>
    <property type="match status" value="1"/>
</dbReference>
<proteinExistence type="inferred from homology"/>
<keyword evidence="11" id="KW-1185">Reference proteome</keyword>
<comment type="function">
    <text evidence="8">Ligates lysine onto the cytidine present at position 34 of the AUA codon-specific tRNA(Ile) that contains the anticodon CAU, in an ATP-dependent manner. Cytidine is converted to lysidine, thus changing the amino acid specificity of the tRNA from methionine to isoleucine.</text>
</comment>
<dbReference type="InterPro" id="IPR014729">
    <property type="entry name" value="Rossmann-like_a/b/a_fold"/>
</dbReference>
<evidence type="ECO:0000256" key="4">
    <source>
        <dbReference type="ARBA" id="ARBA00022694"/>
    </source>
</evidence>
<dbReference type="InterPro" id="IPR012795">
    <property type="entry name" value="tRNA_Ile_lys_synt_N"/>
</dbReference>
<keyword evidence="4 8" id="KW-0819">tRNA processing</keyword>
<reference evidence="11" key="1">
    <citation type="journal article" date="2019" name="Int. J. Syst. Evol. Microbiol.">
        <title>The Global Catalogue of Microorganisms (GCM) 10K type strain sequencing project: providing services to taxonomists for standard genome sequencing and annotation.</title>
        <authorList>
            <consortium name="The Broad Institute Genomics Platform"/>
            <consortium name="The Broad Institute Genome Sequencing Center for Infectious Disease"/>
            <person name="Wu L."/>
            <person name="Ma J."/>
        </authorList>
    </citation>
    <scope>NUCLEOTIDE SEQUENCE [LARGE SCALE GENOMIC DNA]</scope>
    <source>
        <strain evidence="11">JCM 12149</strain>
    </source>
</reference>
<keyword evidence="3 8" id="KW-0436">Ligase</keyword>
<keyword evidence="2 8" id="KW-0963">Cytoplasm</keyword>
<evidence type="ECO:0000256" key="6">
    <source>
        <dbReference type="ARBA" id="ARBA00022840"/>
    </source>
</evidence>
<dbReference type="SMART" id="SM00977">
    <property type="entry name" value="TilS_C"/>
    <property type="match status" value="1"/>
</dbReference>
<dbReference type="NCBIfam" id="TIGR02433">
    <property type="entry name" value="lysidine_TilS_C"/>
    <property type="match status" value="1"/>
</dbReference>
<evidence type="ECO:0000259" key="9">
    <source>
        <dbReference type="SMART" id="SM00977"/>
    </source>
</evidence>
<comment type="caution">
    <text evidence="10">The sequence shown here is derived from an EMBL/GenBank/DDBJ whole genome shotgun (WGS) entry which is preliminary data.</text>
</comment>
<dbReference type="PANTHER" id="PTHR43033">
    <property type="entry name" value="TRNA(ILE)-LYSIDINE SYNTHASE-RELATED"/>
    <property type="match status" value="1"/>
</dbReference>
<dbReference type="SUPFAM" id="SSF56037">
    <property type="entry name" value="PheT/TilS domain"/>
    <property type="match status" value="1"/>
</dbReference>
<comment type="subcellular location">
    <subcellularLocation>
        <location evidence="1 8">Cytoplasm</location>
    </subcellularLocation>
</comment>
<dbReference type="Gene3D" id="3.30.465.60">
    <property type="match status" value="1"/>
</dbReference>
<dbReference type="InterPro" id="IPR011063">
    <property type="entry name" value="TilS/TtcA_N"/>
</dbReference>
<evidence type="ECO:0000256" key="1">
    <source>
        <dbReference type="ARBA" id="ARBA00004496"/>
    </source>
</evidence>
<evidence type="ECO:0000313" key="11">
    <source>
        <dbReference type="Proteomes" id="UP001501459"/>
    </source>
</evidence>
<evidence type="ECO:0000256" key="8">
    <source>
        <dbReference type="HAMAP-Rule" id="MF_01161"/>
    </source>
</evidence>
<gene>
    <name evidence="8 10" type="primary">tilS</name>
    <name evidence="10" type="ORF">GCM10008983_15460</name>
</gene>
<dbReference type="EMBL" id="BAAADM010000039">
    <property type="protein sequence ID" value="GAA0439437.1"/>
    <property type="molecule type" value="Genomic_DNA"/>
</dbReference>
<name>A0ABP3J4W8_9BACI</name>
<feature type="domain" description="Lysidine-tRNA(Ile) synthetase C-terminal" evidence="9">
    <location>
        <begin position="383"/>
        <end position="455"/>
    </location>
</feature>
<dbReference type="Gene3D" id="3.40.50.620">
    <property type="entry name" value="HUPs"/>
    <property type="match status" value="1"/>
</dbReference>
<comment type="domain">
    <text evidence="8">The N-terminal region contains the highly conserved SGGXDS motif, predicted to be a P-loop motif involved in ATP binding.</text>
</comment>
<protein>
    <recommendedName>
        <fullName evidence="8">tRNA(Ile)-lysidine synthase</fullName>
        <ecNumber evidence="8">6.3.4.19</ecNumber>
    </recommendedName>
    <alternativeName>
        <fullName evidence="8">tRNA(Ile)-2-lysyl-cytidine synthase</fullName>
    </alternativeName>
    <alternativeName>
        <fullName evidence="8">tRNA(Ile)-lysidine synthetase</fullName>
    </alternativeName>
</protein>
<keyword evidence="6 8" id="KW-0067">ATP-binding</keyword>
<accession>A0ABP3J4W8</accession>
<sequence>MQATVQSFINKHALMSNGATVLAGISGGPDSMALLHFLWQLRDMWNLRVIALTADHQLRNGESRDDLRYVQRMCCDWNIEFVSTSLDVASYKQTDQLGTQAAARSLRYAFFEREMERFQADYLMLGHHGDDQAETMLMGLVHSAGVRSLAGIPVHRPFATGHIVRPLLCVTKEAIEDYCSEWGIIPRRDPSNHDDAYTRNYYRRHVLPLLKDKNSNMHRTMQHLSESLQEDNAFLMEKTRQMAEEVAIFNEEKRLVSFSIDDFLSYPRSLQRRFFHLLLNYLYNDQQVHISYNHEEQFFALLNVRTGNVTLDFPRKLKVERNYHNMVFFVMDEDSLSYQKTLDVPGEQLLPNGYCIAAHFTDCPETEGGNVYACRAANISLPLHIRTRQAGDRMSWSGLHGSKKLKDVFIDGKIPLNERNVWPIITDNNGDILWLVGLKKGLPPIKKTTGPYIQLTYGKREK</sequence>
<dbReference type="PANTHER" id="PTHR43033:SF1">
    <property type="entry name" value="TRNA(ILE)-LYSIDINE SYNTHASE-RELATED"/>
    <property type="match status" value="1"/>
</dbReference>
<evidence type="ECO:0000256" key="7">
    <source>
        <dbReference type="ARBA" id="ARBA00048539"/>
    </source>
</evidence>
<dbReference type="EC" id="6.3.4.19" evidence="8"/>
<dbReference type="Proteomes" id="UP001501459">
    <property type="component" value="Unassembled WGS sequence"/>
</dbReference>
<keyword evidence="5 8" id="KW-0547">Nucleotide-binding</keyword>
<feature type="binding site" evidence="8">
    <location>
        <begin position="26"/>
        <end position="31"/>
    </location>
    <ligand>
        <name>ATP</name>
        <dbReference type="ChEBI" id="CHEBI:30616"/>
    </ligand>
</feature>
<evidence type="ECO:0000256" key="5">
    <source>
        <dbReference type="ARBA" id="ARBA00022741"/>
    </source>
</evidence>
<dbReference type="CDD" id="cd01992">
    <property type="entry name" value="TilS_N"/>
    <property type="match status" value="1"/>
</dbReference>
<dbReference type="RefSeq" id="WP_343752241.1">
    <property type="nucleotide sequence ID" value="NZ_BAAADM010000039.1"/>
</dbReference>
<evidence type="ECO:0000256" key="3">
    <source>
        <dbReference type="ARBA" id="ARBA00022598"/>
    </source>
</evidence>
<dbReference type="SUPFAM" id="SSF82829">
    <property type="entry name" value="MesJ substrate recognition domain-like"/>
    <property type="match status" value="1"/>
</dbReference>
<dbReference type="InterPro" id="IPR012796">
    <property type="entry name" value="Lysidine-tRNA-synth_C"/>
</dbReference>
<evidence type="ECO:0000256" key="2">
    <source>
        <dbReference type="ARBA" id="ARBA00022490"/>
    </source>
</evidence>
<dbReference type="HAMAP" id="MF_01161">
    <property type="entry name" value="tRNA_Ile_lys_synt"/>
    <property type="match status" value="1"/>
</dbReference>
<dbReference type="NCBIfam" id="TIGR02432">
    <property type="entry name" value="lysidine_TilS_N"/>
    <property type="match status" value="1"/>
</dbReference>
<organism evidence="10 11">
    <name type="scientific">Lentibacillus halophilus</name>
    <dbReference type="NCBI Taxonomy" id="295065"/>
    <lineage>
        <taxon>Bacteria</taxon>
        <taxon>Bacillati</taxon>
        <taxon>Bacillota</taxon>
        <taxon>Bacilli</taxon>
        <taxon>Bacillales</taxon>
        <taxon>Bacillaceae</taxon>
        <taxon>Lentibacillus</taxon>
    </lineage>
</organism>
<dbReference type="Pfam" id="PF01171">
    <property type="entry name" value="ATP_bind_3"/>
    <property type="match status" value="1"/>
</dbReference>
<comment type="similarity">
    <text evidence="8">Belongs to the tRNA(Ile)-lysidine synthase family.</text>
</comment>
<dbReference type="InterPro" id="IPR012094">
    <property type="entry name" value="tRNA_Ile_lys_synt"/>
</dbReference>
<evidence type="ECO:0000313" key="10">
    <source>
        <dbReference type="EMBL" id="GAA0439437.1"/>
    </source>
</evidence>
<comment type="catalytic activity">
    <reaction evidence="7 8">
        <text>cytidine(34) in tRNA(Ile2) + L-lysine + ATP = lysidine(34) in tRNA(Ile2) + AMP + diphosphate + H(+)</text>
        <dbReference type="Rhea" id="RHEA:43744"/>
        <dbReference type="Rhea" id="RHEA-COMP:10625"/>
        <dbReference type="Rhea" id="RHEA-COMP:10670"/>
        <dbReference type="ChEBI" id="CHEBI:15378"/>
        <dbReference type="ChEBI" id="CHEBI:30616"/>
        <dbReference type="ChEBI" id="CHEBI:32551"/>
        <dbReference type="ChEBI" id="CHEBI:33019"/>
        <dbReference type="ChEBI" id="CHEBI:82748"/>
        <dbReference type="ChEBI" id="CHEBI:83665"/>
        <dbReference type="ChEBI" id="CHEBI:456215"/>
        <dbReference type="EC" id="6.3.4.19"/>
    </reaction>
</comment>
<dbReference type="Pfam" id="PF11734">
    <property type="entry name" value="TilS_C"/>
    <property type="match status" value="1"/>
</dbReference>